<dbReference type="Pfam" id="PF21027">
    <property type="entry name" value="Sde0182_C"/>
    <property type="match status" value="1"/>
</dbReference>
<dbReference type="EMBL" id="DPMF01000242">
    <property type="protein sequence ID" value="HCV81396.1"/>
    <property type="molecule type" value="Genomic_DNA"/>
</dbReference>
<sequence>MRYIFLFTFLFCVDYCTAQVDQSDKQRLIVTTDLGGTDPDDIQSIIHLLVCSNVIDIEGLVSSQVWMDDPDKTDKIIESINWYEEILPNLKKHAQGYPEANYLKSVTKRGQAKSNMSGVGKGKDSPGSELIISVVDNKEDKRPVWISGWGGMNTLAQALWKVKNTRSKKELREFIKKIRIYDVLGQDDAGAWIAKSFPDIVYIRNKKIYGWAPSDEWTKKNVQNIMPLGQYYPDRVWATEGDTPAFLFVYANGLNAPEHIDYGGWGGRFSTEKISGIRGMDFIVKSGKDETQYDPYYMYGSTEEGIDAINKWKKHIFNDFAARMLWTTTENYSAVNHHPVAIVDGDNSLKVINKKAISGDSLIFDASASNDPDENTLDYKWSVYNEPSTYKGAITIEESSSSTCKILVPSEASGKTIHLILEITDNGTPALTAYRRIVINVDKEE</sequence>
<dbReference type="InterPro" id="IPR013783">
    <property type="entry name" value="Ig-like_fold"/>
</dbReference>
<name>A0A3D5J2A3_9FLAO</name>
<protein>
    <submittedName>
        <fullName evidence="3">DUF1593 domain-containing protein</fullName>
    </submittedName>
</protein>
<proteinExistence type="predicted"/>
<dbReference type="Proteomes" id="UP000264330">
    <property type="component" value="Unassembled WGS sequence"/>
</dbReference>
<organism evidence="3 4">
    <name type="scientific">Zunongwangia profunda</name>
    <dbReference type="NCBI Taxonomy" id="398743"/>
    <lineage>
        <taxon>Bacteria</taxon>
        <taxon>Pseudomonadati</taxon>
        <taxon>Bacteroidota</taxon>
        <taxon>Flavobacteriia</taxon>
        <taxon>Flavobacteriales</taxon>
        <taxon>Flavobacteriaceae</taxon>
        <taxon>Zunongwangia</taxon>
    </lineage>
</organism>
<dbReference type="InterPro" id="IPR036452">
    <property type="entry name" value="Ribo_hydro-like"/>
</dbReference>
<evidence type="ECO:0000313" key="3">
    <source>
        <dbReference type="EMBL" id="HCV81396.1"/>
    </source>
</evidence>
<gene>
    <name evidence="3" type="ORF">DGQ38_10140</name>
</gene>
<reference evidence="3 4" key="1">
    <citation type="journal article" date="2018" name="Nat. Biotechnol.">
        <title>A standardized bacterial taxonomy based on genome phylogeny substantially revises the tree of life.</title>
        <authorList>
            <person name="Parks D.H."/>
            <person name="Chuvochina M."/>
            <person name="Waite D.W."/>
            <person name="Rinke C."/>
            <person name="Skarshewski A."/>
            <person name="Chaumeil P.A."/>
            <person name="Hugenholtz P."/>
        </authorList>
    </citation>
    <scope>NUCLEOTIDE SEQUENCE [LARGE SCALE GENOMIC DNA]</scope>
    <source>
        <strain evidence="3">UBA9359</strain>
    </source>
</reference>
<dbReference type="AlphaFoldDB" id="A0A3D5J2A3"/>
<comment type="caution">
    <text evidence="3">The sequence shown here is derived from an EMBL/GenBank/DDBJ whole genome shotgun (WGS) entry which is preliminary data.</text>
</comment>
<evidence type="ECO:0000259" key="1">
    <source>
        <dbReference type="Pfam" id="PF07632"/>
    </source>
</evidence>
<feature type="domain" description="Cellulose-binding Sde182 nucleoside hydrolase-like" evidence="1">
    <location>
        <begin position="27"/>
        <end position="269"/>
    </location>
</feature>
<evidence type="ECO:0000313" key="4">
    <source>
        <dbReference type="Proteomes" id="UP000264330"/>
    </source>
</evidence>
<dbReference type="SUPFAM" id="SSF53590">
    <property type="entry name" value="Nucleoside hydrolase"/>
    <property type="match status" value="1"/>
</dbReference>
<dbReference type="Pfam" id="PF07632">
    <property type="entry name" value="Sde182_NH-like"/>
    <property type="match status" value="1"/>
</dbReference>
<evidence type="ECO:0000259" key="2">
    <source>
        <dbReference type="Pfam" id="PF21027"/>
    </source>
</evidence>
<dbReference type="InterPro" id="IPR048527">
    <property type="entry name" value="Sde182_C"/>
</dbReference>
<dbReference type="OMA" id="WIRNNFP"/>
<dbReference type="GO" id="GO:0016799">
    <property type="term" value="F:hydrolase activity, hydrolyzing N-glycosyl compounds"/>
    <property type="evidence" value="ECO:0007669"/>
    <property type="project" value="InterPro"/>
</dbReference>
<dbReference type="Gene3D" id="3.90.245.10">
    <property type="entry name" value="Ribonucleoside hydrolase-like"/>
    <property type="match status" value="1"/>
</dbReference>
<accession>A0A3D5J2A3</accession>
<feature type="domain" description="Cellulose-binding Sde182 C-terminal" evidence="2">
    <location>
        <begin position="363"/>
        <end position="441"/>
    </location>
</feature>
<dbReference type="Gene3D" id="2.60.40.10">
    <property type="entry name" value="Immunoglobulins"/>
    <property type="match status" value="1"/>
</dbReference>
<dbReference type="InterPro" id="IPR011483">
    <property type="entry name" value="Sde182_NH-like"/>
</dbReference>